<feature type="domain" description="Saposin B-type" evidence="14">
    <location>
        <begin position="59"/>
        <end position="141"/>
    </location>
</feature>
<evidence type="ECO:0000313" key="17">
    <source>
        <dbReference type="RefSeq" id="XP_072835224.1"/>
    </source>
</evidence>
<sequence length="401" mass="43945">MWQLLLLALLCGTPALARKIPGEDGCAEGPTYWCRSLVTAIQCGALDHCMQKGWGPAINEDTCADCKQIVTLFIRIAKESSFKKEIQKYLENECTTLPLQTLVPRCQALVDTYYGLLIASLEEQMKPEAVCAQVSLCPSDPLGKKDTSRPRSPELWRLPWPPRQGKGLILPNSQAQGSPGEQLPIPLPLCWLCRNFMGKVESIIPKATISKSMSQLCRALPLAATGMCECMMEKYSVILVDMLLEKLGPQLMCQMIRMCAAEEASGQEMPRGAPPAPAGRCQVCLALSERAKAALQANNRTATPTPQAEMEAAVLTACADSFLDWQECKSFLHQHQPKLFTLLAKPWNSKTTCQELGACTAEEEPLVGDPACARGPVYWCSSLGAAEQCKALHHCQAHVWL</sequence>
<proteinExistence type="predicted"/>
<dbReference type="Proteomes" id="UP001652642">
    <property type="component" value="Chromosome 8"/>
</dbReference>
<feature type="signal peptide" evidence="13">
    <location>
        <begin position="1"/>
        <end position="17"/>
    </location>
</feature>
<dbReference type="Pfam" id="PF02199">
    <property type="entry name" value="SapA"/>
    <property type="match status" value="2"/>
</dbReference>
<dbReference type="RefSeq" id="XP_072835224.1">
    <property type="nucleotide sequence ID" value="XM_072979123.1"/>
</dbReference>
<dbReference type="PROSITE" id="PS50015">
    <property type="entry name" value="SAP_B"/>
    <property type="match status" value="3"/>
</dbReference>
<keyword evidence="4" id="KW-0964">Secreted</keyword>
<keyword evidence="6 13" id="KW-0732">Signal</keyword>
<reference evidence="17" key="1">
    <citation type="submission" date="2025-08" db="UniProtKB">
        <authorList>
            <consortium name="RefSeq"/>
        </authorList>
    </citation>
    <scope>IDENTIFICATION</scope>
</reference>
<evidence type="ECO:0000259" key="14">
    <source>
        <dbReference type="PROSITE" id="PS50015"/>
    </source>
</evidence>
<evidence type="ECO:0000256" key="5">
    <source>
        <dbReference type="ARBA" id="ARBA00022713"/>
    </source>
</evidence>
<evidence type="ECO:0000256" key="4">
    <source>
        <dbReference type="ARBA" id="ARBA00022525"/>
    </source>
</evidence>
<dbReference type="Pfam" id="PF03489">
    <property type="entry name" value="SapB_2"/>
    <property type="match status" value="3"/>
</dbReference>
<dbReference type="PROSITE" id="PS51110">
    <property type="entry name" value="SAP_A"/>
    <property type="match status" value="2"/>
</dbReference>
<keyword evidence="5" id="KW-0305">Gaseous exchange</keyword>
<evidence type="ECO:0000256" key="10">
    <source>
        <dbReference type="ARBA" id="ARBA00037221"/>
    </source>
</evidence>
<evidence type="ECO:0000256" key="3">
    <source>
        <dbReference type="ARBA" id="ARBA00022439"/>
    </source>
</evidence>
<comment type="subcellular location">
    <subcellularLocation>
        <location evidence="1">Secreted</location>
        <location evidence="1">Extracellular space</location>
        <location evidence="1">Surface film</location>
    </subcellularLocation>
</comment>
<organism evidence="16 17">
    <name type="scientific">Pogona vitticeps</name>
    <name type="common">central bearded dragon</name>
    <dbReference type="NCBI Taxonomy" id="103695"/>
    <lineage>
        <taxon>Eukaryota</taxon>
        <taxon>Metazoa</taxon>
        <taxon>Chordata</taxon>
        <taxon>Craniata</taxon>
        <taxon>Vertebrata</taxon>
        <taxon>Euteleostomi</taxon>
        <taxon>Lepidosauria</taxon>
        <taxon>Squamata</taxon>
        <taxon>Bifurcata</taxon>
        <taxon>Unidentata</taxon>
        <taxon>Episquamata</taxon>
        <taxon>Toxicofera</taxon>
        <taxon>Iguania</taxon>
        <taxon>Acrodonta</taxon>
        <taxon>Agamidae</taxon>
        <taxon>Amphibolurinae</taxon>
        <taxon>Pogona</taxon>
    </lineage>
</organism>
<feature type="domain" description="Saposin B-type" evidence="14">
    <location>
        <begin position="277"/>
        <end position="363"/>
    </location>
</feature>
<dbReference type="InterPro" id="IPR003119">
    <property type="entry name" value="SAP_A"/>
</dbReference>
<feature type="domain" description="Saposin A-type" evidence="15">
    <location>
        <begin position="19"/>
        <end position="59"/>
    </location>
</feature>
<evidence type="ECO:0000256" key="13">
    <source>
        <dbReference type="SAM" id="SignalP"/>
    </source>
</evidence>
<evidence type="ECO:0000256" key="2">
    <source>
        <dbReference type="ARBA" id="ARBA00011748"/>
    </source>
</evidence>
<dbReference type="InterPro" id="IPR008139">
    <property type="entry name" value="SaposinB_dom"/>
</dbReference>
<keyword evidence="3" id="KW-0767">Surface film</keyword>
<protein>
    <recommendedName>
        <fullName evidence="11">Pulmonary surfactant-associated protein B</fullName>
    </recommendedName>
    <alternativeName>
        <fullName evidence="12">Pulmonary surfactant-associated proteolipid SPL(Phe)</fullName>
    </alternativeName>
</protein>
<evidence type="ECO:0000256" key="11">
    <source>
        <dbReference type="ARBA" id="ARBA00041094"/>
    </source>
</evidence>
<dbReference type="PANTHER" id="PTHR11480:SF33">
    <property type="entry name" value="PULMONARY SURFACTANT-ASSOCIATED PROTEIN B"/>
    <property type="match status" value="1"/>
</dbReference>
<evidence type="ECO:0000256" key="9">
    <source>
        <dbReference type="ARBA" id="ARBA00023180"/>
    </source>
</evidence>
<feature type="domain" description="Saposin A-type" evidence="15">
    <location>
        <begin position="365"/>
        <end position="401"/>
    </location>
</feature>
<dbReference type="InterPro" id="IPR008373">
    <property type="entry name" value="Saposin"/>
</dbReference>
<dbReference type="SMART" id="SM00162">
    <property type="entry name" value="SAPA"/>
    <property type="match status" value="2"/>
</dbReference>
<keyword evidence="9" id="KW-0325">Glycoprotein</keyword>
<evidence type="ECO:0000256" key="6">
    <source>
        <dbReference type="ARBA" id="ARBA00022729"/>
    </source>
</evidence>
<evidence type="ECO:0000256" key="1">
    <source>
        <dbReference type="ARBA" id="ARBA00004364"/>
    </source>
</evidence>
<dbReference type="InterPro" id="IPR008138">
    <property type="entry name" value="SapB_2"/>
</dbReference>
<feature type="chain" id="PRO_5045821848" description="Pulmonary surfactant-associated protein B" evidence="13">
    <location>
        <begin position="18"/>
        <end position="401"/>
    </location>
</feature>
<comment type="function">
    <text evidence="10">Pulmonary surfactant-associated proteins promote alveolar stability by lowering the surface tension at the air-liquid interface in the peripheral air spaces. SP-B increases the collapse pressure of palmitic acid to nearly 70 millinewtons per meter.</text>
</comment>
<dbReference type="GeneID" id="110072202"/>
<dbReference type="PRINTS" id="PR01797">
    <property type="entry name" value="SAPOSIN"/>
</dbReference>
<dbReference type="SUPFAM" id="SSF47862">
    <property type="entry name" value="Saposin"/>
    <property type="match status" value="3"/>
</dbReference>
<evidence type="ECO:0000313" key="16">
    <source>
        <dbReference type="Proteomes" id="UP001652642"/>
    </source>
</evidence>
<dbReference type="InterPro" id="IPR051428">
    <property type="entry name" value="Sphingo_Act-Surfact_Prot"/>
</dbReference>
<dbReference type="InterPro" id="IPR011001">
    <property type="entry name" value="Saposin-like"/>
</dbReference>
<accession>A0ABM5EPZ8</accession>
<dbReference type="SMART" id="SM00741">
    <property type="entry name" value="SapB"/>
    <property type="match status" value="3"/>
</dbReference>
<keyword evidence="16" id="KW-1185">Reference proteome</keyword>
<evidence type="ECO:0000259" key="15">
    <source>
        <dbReference type="PROSITE" id="PS51110"/>
    </source>
</evidence>
<dbReference type="PANTHER" id="PTHR11480">
    <property type="entry name" value="SAPOSIN-RELATED"/>
    <property type="match status" value="1"/>
</dbReference>
<dbReference type="Gene3D" id="1.10.225.10">
    <property type="entry name" value="Saposin-like"/>
    <property type="match status" value="3"/>
</dbReference>
<keyword evidence="7" id="KW-0677">Repeat</keyword>
<gene>
    <name evidence="17" type="primary">SFTPB</name>
</gene>
<evidence type="ECO:0000256" key="7">
    <source>
        <dbReference type="ARBA" id="ARBA00022737"/>
    </source>
</evidence>
<name>A0ABM5EPZ8_9SAUR</name>
<feature type="domain" description="Saposin B-type" evidence="14">
    <location>
        <begin position="186"/>
        <end position="263"/>
    </location>
</feature>
<keyword evidence="8" id="KW-1015">Disulfide bond</keyword>
<evidence type="ECO:0000256" key="8">
    <source>
        <dbReference type="ARBA" id="ARBA00023157"/>
    </source>
</evidence>
<evidence type="ECO:0000256" key="12">
    <source>
        <dbReference type="ARBA" id="ARBA00041785"/>
    </source>
</evidence>
<comment type="subunit">
    <text evidence="2">Homodimer; disulfide-linked.</text>
</comment>